<keyword evidence="2" id="KW-1185">Reference proteome</keyword>
<dbReference type="EMBL" id="CM029053">
    <property type="protein sequence ID" value="KAG2555012.1"/>
    <property type="molecule type" value="Genomic_DNA"/>
</dbReference>
<comment type="caution">
    <text evidence="1">The sequence shown here is derived from an EMBL/GenBank/DDBJ whole genome shotgun (WGS) entry which is preliminary data.</text>
</comment>
<evidence type="ECO:0000313" key="1">
    <source>
        <dbReference type="EMBL" id="KAG2555012.1"/>
    </source>
</evidence>
<sequence>MVLLESNQRDMHNHSADTERVVWLGTPTHTLASSLCAWQPACRQQCCSLDCCVVHLQSQVLHQDAQLDSRSLSARGSTIACIQNIRNNSHTSHYNGDHLGEILAYISNLNCRHVMTKWQLHR</sequence>
<reference evidence="1 2" key="1">
    <citation type="submission" date="2020-05" db="EMBL/GenBank/DDBJ databases">
        <title>WGS assembly of Panicum virgatum.</title>
        <authorList>
            <person name="Lovell J.T."/>
            <person name="Jenkins J."/>
            <person name="Shu S."/>
            <person name="Juenger T.E."/>
            <person name="Schmutz J."/>
        </authorList>
    </citation>
    <scope>NUCLEOTIDE SEQUENCE [LARGE SCALE GENOMIC DNA]</scope>
    <source>
        <strain evidence="2">cv. AP13</strain>
    </source>
</reference>
<name>A0A8T0P477_PANVG</name>
<accession>A0A8T0P477</accession>
<dbReference type="Proteomes" id="UP000823388">
    <property type="component" value="Chromosome 9K"/>
</dbReference>
<proteinExistence type="predicted"/>
<organism evidence="1 2">
    <name type="scientific">Panicum virgatum</name>
    <name type="common">Blackwell switchgrass</name>
    <dbReference type="NCBI Taxonomy" id="38727"/>
    <lineage>
        <taxon>Eukaryota</taxon>
        <taxon>Viridiplantae</taxon>
        <taxon>Streptophyta</taxon>
        <taxon>Embryophyta</taxon>
        <taxon>Tracheophyta</taxon>
        <taxon>Spermatophyta</taxon>
        <taxon>Magnoliopsida</taxon>
        <taxon>Liliopsida</taxon>
        <taxon>Poales</taxon>
        <taxon>Poaceae</taxon>
        <taxon>PACMAD clade</taxon>
        <taxon>Panicoideae</taxon>
        <taxon>Panicodae</taxon>
        <taxon>Paniceae</taxon>
        <taxon>Panicinae</taxon>
        <taxon>Panicum</taxon>
        <taxon>Panicum sect. Hiantes</taxon>
    </lineage>
</organism>
<protein>
    <submittedName>
        <fullName evidence="1">Uncharacterized protein</fullName>
    </submittedName>
</protein>
<dbReference type="AlphaFoldDB" id="A0A8T0P477"/>
<gene>
    <name evidence="1" type="ORF">PVAP13_9KG571902</name>
</gene>
<evidence type="ECO:0000313" key="2">
    <source>
        <dbReference type="Proteomes" id="UP000823388"/>
    </source>
</evidence>